<dbReference type="AlphaFoldDB" id="A0A9P6RPV7"/>
<protein>
    <submittedName>
        <fullName evidence="2">Uncharacterized protein</fullName>
    </submittedName>
</protein>
<evidence type="ECO:0000313" key="3">
    <source>
        <dbReference type="Proteomes" id="UP000738325"/>
    </source>
</evidence>
<proteinExistence type="predicted"/>
<evidence type="ECO:0000313" key="2">
    <source>
        <dbReference type="EMBL" id="KAG0323346.1"/>
    </source>
</evidence>
<dbReference type="EMBL" id="JAAAIP010000190">
    <property type="protein sequence ID" value="KAG0323346.1"/>
    <property type="molecule type" value="Genomic_DNA"/>
</dbReference>
<feature type="region of interest" description="Disordered" evidence="1">
    <location>
        <begin position="1"/>
        <end position="105"/>
    </location>
</feature>
<dbReference type="Proteomes" id="UP000738325">
    <property type="component" value="Unassembled WGS sequence"/>
</dbReference>
<accession>A0A9P6RPV7</accession>
<feature type="compositionally biased region" description="Polar residues" evidence="1">
    <location>
        <begin position="1"/>
        <end position="11"/>
    </location>
</feature>
<evidence type="ECO:0000256" key="1">
    <source>
        <dbReference type="SAM" id="MobiDB-lite"/>
    </source>
</evidence>
<reference evidence="2" key="1">
    <citation type="journal article" date="2020" name="Fungal Divers.">
        <title>Resolving the Mortierellaceae phylogeny through synthesis of multi-gene phylogenetics and phylogenomics.</title>
        <authorList>
            <person name="Vandepol N."/>
            <person name="Liber J."/>
            <person name="Desiro A."/>
            <person name="Na H."/>
            <person name="Kennedy M."/>
            <person name="Barry K."/>
            <person name="Grigoriev I.V."/>
            <person name="Miller A.N."/>
            <person name="O'Donnell K."/>
            <person name="Stajich J.E."/>
            <person name="Bonito G."/>
        </authorList>
    </citation>
    <scope>NUCLEOTIDE SEQUENCE</scope>
    <source>
        <strain evidence="2">REB-010B</strain>
    </source>
</reference>
<keyword evidence="3" id="KW-1185">Reference proteome</keyword>
<dbReference type="OrthoDB" id="2447971at2759"/>
<sequence length="105" mass="11480">MSLSFSRSPPKQSFISRIFSGSSSSSSSSSSRPRKSVSSSAKKSKQPFMSRFRRAPPTTMDKIQAKLHPDPEATPSSIAASKRKAKKVKAKESSRKGKSSFFGRH</sequence>
<feature type="compositionally biased region" description="Low complexity" evidence="1">
    <location>
        <begin position="13"/>
        <end position="41"/>
    </location>
</feature>
<comment type="caution">
    <text evidence="2">The sequence shown here is derived from an EMBL/GenBank/DDBJ whole genome shotgun (WGS) entry which is preliminary data.</text>
</comment>
<organism evidence="2 3">
    <name type="scientific">Dissophora globulifera</name>
    <dbReference type="NCBI Taxonomy" id="979702"/>
    <lineage>
        <taxon>Eukaryota</taxon>
        <taxon>Fungi</taxon>
        <taxon>Fungi incertae sedis</taxon>
        <taxon>Mucoromycota</taxon>
        <taxon>Mortierellomycotina</taxon>
        <taxon>Mortierellomycetes</taxon>
        <taxon>Mortierellales</taxon>
        <taxon>Mortierellaceae</taxon>
        <taxon>Dissophora</taxon>
    </lineage>
</organism>
<gene>
    <name evidence="2" type="ORF">BGZ99_002839</name>
</gene>
<name>A0A9P6RPV7_9FUNG</name>